<gene>
    <name evidence="3" type="ORF">LTR84_000156</name>
</gene>
<evidence type="ECO:0000259" key="2">
    <source>
        <dbReference type="PROSITE" id="PS00036"/>
    </source>
</evidence>
<sequence>MSQPPSAGLPTTTSPATTGTHYPFSYVSGASASSSRPSTASAARTDPHGGQSGPPSARLLIESSTAAVAGRRYSAESTAQTPSRAFGVQSILNPQADYEDRDSGHIRLPPPLPMTASTRETLPAPAESPRSRKRTDPRSPVRDHDYPSSARAGRRVLTPKSPAIRAASLGARRNPSFHSTIQPLQNISGPGGRTYTAEPGLYRSSEIPPLPPLSIATGTHPAHYGSLDSRQSRSAHPIETPRTETIVTPQTEHSVSSQTSYRRLDQSPPLYRYGHGGSATHSSGPLRVLPAAGSGYGQETHVHGPHEGYQMGQSSLNMRLSTDQGPMVLPVEVDTQQASKVADEKRKRNAGASARFRARRKEKEKEASTTISGLQGELRDLIEERDFYLNERNYFRDLASNYIPPSQFPARPQSPQHTQLNTGAPSSTSDNPPLSDEIYHERSESGSAAQRRRTGDYHPTFATQQRQSPPASGYRSGFPSAPPNPLPPPSSTAYGTPRTLPPGPPLGPAITRSQSYDPLGRELYDKNWSSGR</sequence>
<feature type="domain" description="BZIP" evidence="2">
    <location>
        <begin position="345"/>
        <end position="359"/>
    </location>
</feature>
<dbReference type="InterPro" id="IPR004827">
    <property type="entry name" value="bZIP"/>
</dbReference>
<feature type="compositionally biased region" description="Polar residues" evidence="1">
    <location>
        <begin position="176"/>
        <end position="188"/>
    </location>
</feature>
<name>A0AAV9NTT2_9EURO</name>
<feature type="compositionally biased region" description="Basic and acidic residues" evidence="1">
    <location>
        <begin position="134"/>
        <end position="146"/>
    </location>
</feature>
<evidence type="ECO:0000256" key="1">
    <source>
        <dbReference type="SAM" id="MobiDB-lite"/>
    </source>
</evidence>
<keyword evidence="4" id="KW-1185">Reference proteome</keyword>
<evidence type="ECO:0000313" key="3">
    <source>
        <dbReference type="EMBL" id="KAK5064323.1"/>
    </source>
</evidence>
<dbReference type="GO" id="GO:0003700">
    <property type="term" value="F:DNA-binding transcription factor activity"/>
    <property type="evidence" value="ECO:0007669"/>
    <property type="project" value="InterPro"/>
</dbReference>
<dbReference type="EMBL" id="JAVRRD010000001">
    <property type="protein sequence ID" value="KAK5064323.1"/>
    <property type="molecule type" value="Genomic_DNA"/>
</dbReference>
<feature type="compositionally biased region" description="Polar residues" evidence="1">
    <location>
        <begin position="243"/>
        <end position="261"/>
    </location>
</feature>
<organism evidence="3 4">
    <name type="scientific">Exophiala bonariae</name>
    <dbReference type="NCBI Taxonomy" id="1690606"/>
    <lineage>
        <taxon>Eukaryota</taxon>
        <taxon>Fungi</taxon>
        <taxon>Dikarya</taxon>
        <taxon>Ascomycota</taxon>
        <taxon>Pezizomycotina</taxon>
        <taxon>Eurotiomycetes</taxon>
        <taxon>Chaetothyriomycetidae</taxon>
        <taxon>Chaetothyriales</taxon>
        <taxon>Herpotrichiellaceae</taxon>
        <taxon>Exophiala</taxon>
    </lineage>
</organism>
<comment type="caution">
    <text evidence="3">The sequence shown here is derived from an EMBL/GenBank/DDBJ whole genome shotgun (WGS) entry which is preliminary data.</text>
</comment>
<feature type="compositionally biased region" description="Polar residues" evidence="1">
    <location>
        <begin position="461"/>
        <end position="470"/>
    </location>
</feature>
<reference evidence="3 4" key="1">
    <citation type="submission" date="2023-08" db="EMBL/GenBank/DDBJ databases">
        <title>Black Yeasts Isolated from many extreme environments.</title>
        <authorList>
            <person name="Coleine C."/>
            <person name="Stajich J.E."/>
            <person name="Selbmann L."/>
        </authorList>
    </citation>
    <scope>NUCLEOTIDE SEQUENCE [LARGE SCALE GENOMIC DNA]</scope>
    <source>
        <strain evidence="3 4">CCFEE 5792</strain>
    </source>
</reference>
<dbReference type="Proteomes" id="UP001358417">
    <property type="component" value="Unassembled WGS sequence"/>
</dbReference>
<feature type="compositionally biased region" description="Polar residues" evidence="1">
    <location>
        <begin position="413"/>
        <end position="432"/>
    </location>
</feature>
<feature type="compositionally biased region" description="Low complexity" evidence="1">
    <location>
        <begin position="1"/>
        <end position="43"/>
    </location>
</feature>
<feature type="region of interest" description="Disordered" evidence="1">
    <location>
        <begin position="1"/>
        <end position="263"/>
    </location>
</feature>
<evidence type="ECO:0000313" key="4">
    <source>
        <dbReference type="Proteomes" id="UP001358417"/>
    </source>
</evidence>
<dbReference type="AlphaFoldDB" id="A0AAV9NTT2"/>
<dbReference type="GeneID" id="89968378"/>
<feature type="compositionally biased region" description="Pro residues" evidence="1">
    <location>
        <begin position="480"/>
        <end position="490"/>
    </location>
</feature>
<protein>
    <recommendedName>
        <fullName evidence="2">BZIP domain-containing protein</fullName>
    </recommendedName>
</protein>
<dbReference type="CDD" id="cd14705">
    <property type="entry name" value="bZIP_Zip1"/>
    <property type="match status" value="1"/>
</dbReference>
<accession>A0AAV9NTT2</accession>
<dbReference type="PROSITE" id="PS00036">
    <property type="entry name" value="BZIP_BASIC"/>
    <property type="match status" value="1"/>
</dbReference>
<dbReference type="RefSeq" id="XP_064711647.1">
    <property type="nucleotide sequence ID" value="XM_064843787.1"/>
</dbReference>
<proteinExistence type="predicted"/>
<feature type="region of interest" description="Disordered" evidence="1">
    <location>
        <begin position="404"/>
        <end position="532"/>
    </location>
</feature>
<feature type="region of interest" description="Disordered" evidence="1">
    <location>
        <begin position="336"/>
        <end position="371"/>
    </location>
</feature>